<sequence>MRILSIDGGGIRGILPASVLALCEERFCGGRSAGMFFDFIAGTSTGGIIALGLSLGMTAQDILRIYVDYGSEIFPARPPSSVSVVRRLQQARGFLRDLTNYRYDRAALSKRLVDVFGDQRLGDAERRLVVPSFDEYNEVHLFKTPHHPDYRRDWQERMVDVALSTSAAPTFFSTYKNGDRHFADGGVWANNPVMTALVDALACYDVNRRQIYILSLGCLETEFKFTEGQVLKGGVWHWKNIISSAMRLQSQNALGQAGLLIGRDHLLRVDGAVASEPIALDDYHRSVKELPDLATRIVNEHSDQLAAFFSTPRPTANAFFGSRALSS</sequence>
<dbReference type="InterPro" id="IPR016035">
    <property type="entry name" value="Acyl_Trfase/lysoPLipase"/>
</dbReference>
<name>A0A7W6RKJ2_9HYPH</name>
<comment type="caution">
    <text evidence="5">The sequence shown here is derived from an EMBL/GenBank/DDBJ whole genome shotgun (WGS) entry which is preliminary data.</text>
</comment>
<keyword evidence="2 3" id="KW-0443">Lipid metabolism</keyword>
<comment type="similarity">
    <text evidence="1">Belongs to the patatin family.</text>
</comment>
<dbReference type="Pfam" id="PF01734">
    <property type="entry name" value="Patatin"/>
    <property type="match status" value="1"/>
</dbReference>
<dbReference type="PROSITE" id="PS51635">
    <property type="entry name" value="PNPLA"/>
    <property type="match status" value="1"/>
</dbReference>
<evidence type="ECO:0000256" key="1">
    <source>
        <dbReference type="ARBA" id="ARBA00010240"/>
    </source>
</evidence>
<dbReference type="CDD" id="cd07199">
    <property type="entry name" value="Pat17_PNPLA8_PNPLA9_like"/>
    <property type="match status" value="1"/>
</dbReference>
<dbReference type="SUPFAM" id="SSF52151">
    <property type="entry name" value="FabD/lysophospholipase-like"/>
    <property type="match status" value="1"/>
</dbReference>
<dbReference type="AlphaFoldDB" id="A0A7W6RKJ2"/>
<feature type="short sequence motif" description="GXSXG" evidence="3">
    <location>
        <begin position="42"/>
        <end position="46"/>
    </location>
</feature>
<feature type="active site" description="Nucleophile" evidence="3">
    <location>
        <position position="44"/>
    </location>
</feature>
<accession>A0A7W6RKJ2</accession>
<evidence type="ECO:0000259" key="4">
    <source>
        <dbReference type="PROSITE" id="PS51635"/>
    </source>
</evidence>
<dbReference type="RefSeq" id="WP_183924617.1">
    <property type="nucleotide sequence ID" value="NZ_JACIGM010000003.1"/>
</dbReference>
<reference evidence="5 6" key="1">
    <citation type="submission" date="2020-08" db="EMBL/GenBank/DDBJ databases">
        <title>Genomic Encyclopedia of Type Strains, Phase IV (KMG-V): Genome sequencing to study the core and pangenomes of soil and plant-associated prokaryotes.</title>
        <authorList>
            <person name="Whitman W."/>
        </authorList>
    </citation>
    <scope>NUCLEOTIDE SEQUENCE [LARGE SCALE GENOMIC DNA]</scope>
    <source>
        <strain evidence="5 6">SEMIA 402</strain>
    </source>
</reference>
<dbReference type="GO" id="GO:0016042">
    <property type="term" value="P:lipid catabolic process"/>
    <property type="evidence" value="ECO:0007669"/>
    <property type="project" value="UniProtKB-UniRule"/>
</dbReference>
<dbReference type="PANTHER" id="PTHR32176">
    <property type="entry name" value="XYLOSE ISOMERASE"/>
    <property type="match status" value="1"/>
</dbReference>
<evidence type="ECO:0000313" key="6">
    <source>
        <dbReference type="Proteomes" id="UP000533641"/>
    </source>
</evidence>
<feature type="active site" description="Proton acceptor" evidence="3">
    <location>
        <position position="184"/>
    </location>
</feature>
<dbReference type="InterPro" id="IPR002641">
    <property type="entry name" value="PNPLA_dom"/>
</dbReference>
<dbReference type="NCBIfam" id="NF041079">
    <property type="entry name" value="CBASS_lipase"/>
    <property type="match status" value="1"/>
</dbReference>
<feature type="short sequence motif" description="GXGXXG" evidence="3">
    <location>
        <begin position="8"/>
        <end position="13"/>
    </location>
</feature>
<dbReference type="Gene3D" id="3.40.1090.10">
    <property type="entry name" value="Cytosolic phospholipase A2 catalytic domain"/>
    <property type="match status" value="1"/>
</dbReference>
<organism evidence="5 6">
    <name type="scientific">Rhizobium mongolense</name>
    <dbReference type="NCBI Taxonomy" id="57676"/>
    <lineage>
        <taxon>Bacteria</taxon>
        <taxon>Pseudomonadati</taxon>
        <taxon>Pseudomonadota</taxon>
        <taxon>Alphaproteobacteria</taxon>
        <taxon>Hyphomicrobiales</taxon>
        <taxon>Rhizobiaceae</taxon>
        <taxon>Rhizobium/Agrobacterium group</taxon>
        <taxon>Rhizobium</taxon>
    </lineage>
</organism>
<dbReference type="EMBL" id="JACIGM010000003">
    <property type="protein sequence ID" value="MBB4274137.1"/>
    <property type="molecule type" value="Genomic_DNA"/>
</dbReference>
<dbReference type="GO" id="GO:0016787">
    <property type="term" value="F:hydrolase activity"/>
    <property type="evidence" value="ECO:0007669"/>
    <property type="project" value="UniProtKB-UniRule"/>
</dbReference>
<proteinExistence type="inferred from homology"/>
<gene>
    <name evidence="5" type="ORF">GGE12_001892</name>
</gene>
<protein>
    <submittedName>
        <fullName evidence="5">Patatin-like phospholipase/acyl hydrolase</fullName>
    </submittedName>
</protein>
<keyword evidence="3 5" id="KW-0378">Hydrolase</keyword>
<feature type="domain" description="PNPLA" evidence="4">
    <location>
        <begin position="4"/>
        <end position="197"/>
    </location>
</feature>
<dbReference type="Proteomes" id="UP000533641">
    <property type="component" value="Unassembled WGS sequence"/>
</dbReference>
<evidence type="ECO:0000256" key="2">
    <source>
        <dbReference type="ARBA" id="ARBA00023098"/>
    </source>
</evidence>
<dbReference type="PANTHER" id="PTHR32176:SF92">
    <property type="entry name" value="XYLOSE ISOMERASE"/>
    <property type="match status" value="1"/>
</dbReference>
<keyword evidence="3" id="KW-0442">Lipid degradation</keyword>
<evidence type="ECO:0000313" key="5">
    <source>
        <dbReference type="EMBL" id="MBB4274137.1"/>
    </source>
</evidence>
<feature type="short sequence motif" description="DGA/G" evidence="3">
    <location>
        <begin position="184"/>
        <end position="186"/>
    </location>
</feature>
<evidence type="ECO:0000256" key="3">
    <source>
        <dbReference type="PROSITE-ProRule" id="PRU01161"/>
    </source>
</evidence>